<dbReference type="RefSeq" id="WP_340274421.1">
    <property type="nucleotide sequence ID" value="NZ_JBAKIA010000006.1"/>
</dbReference>
<keyword evidence="3" id="KW-1185">Reference proteome</keyword>
<evidence type="ECO:0000313" key="3">
    <source>
        <dbReference type="Proteomes" id="UP001385499"/>
    </source>
</evidence>
<accession>A0ABU8TL36</accession>
<sequence>MNVLDQLEEETRLALSNQVGTHPAAPKKLVTKLASDQFSIAENVLMNSPVLGSKELEGIAEVGSQQHLDAIAQRDSLDEKITSILVDRGNRQVLTRVATNKNARMASLTFARLVEKARASPDIQAALLERNDIPEEAARNLAGFLTDELMDRVTSLGGDSVLADALAERAAVEVKTRASRLEASRKETLQIIEDVCNQKKSLDDAVSYFAKSDRSAELGILLAKVSDLPISAVSRLIYSKSDKPLMILCKANGVADDVFKHILTMRARHLQSTTAELTDAIQRYATLPLSGAKRSLEKLRISSQSPPTKAGHAKPDDKGAFRRIKKPRSA</sequence>
<protein>
    <submittedName>
        <fullName evidence="2">DUF2336 domain-containing protein</fullName>
    </submittedName>
</protein>
<feature type="compositionally biased region" description="Basic residues" evidence="1">
    <location>
        <begin position="321"/>
        <end position="330"/>
    </location>
</feature>
<dbReference type="Proteomes" id="UP001385499">
    <property type="component" value="Unassembled WGS sequence"/>
</dbReference>
<evidence type="ECO:0000256" key="1">
    <source>
        <dbReference type="SAM" id="MobiDB-lite"/>
    </source>
</evidence>
<organism evidence="2 3">
    <name type="scientific">Roseibium algae</name>
    <dbReference type="NCBI Taxonomy" id="3123038"/>
    <lineage>
        <taxon>Bacteria</taxon>
        <taxon>Pseudomonadati</taxon>
        <taxon>Pseudomonadota</taxon>
        <taxon>Alphaproteobacteria</taxon>
        <taxon>Hyphomicrobiales</taxon>
        <taxon>Stappiaceae</taxon>
        <taxon>Roseibium</taxon>
    </lineage>
</organism>
<proteinExistence type="predicted"/>
<feature type="region of interest" description="Disordered" evidence="1">
    <location>
        <begin position="298"/>
        <end position="330"/>
    </location>
</feature>
<name>A0ABU8TL36_9HYPH</name>
<dbReference type="Pfam" id="PF10098">
    <property type="entry name" value="DUF2336"/>
    <property type="match status" value="1"/>
</dbReference>
<gene>
    <name evidence="2" type="ORF">V6575_11220</name>
</gene>
<reference evidence="2 3" key="1">
    <citation type="submission" date="2024-02" db="EMBL/GenBank/DDBJ databases">
        <title>Roseibium algae sp. nov., isolated from marine alga (Grateloupia sp.), showing potential in myo-inositol conversion.</title>
        <authorList>
            <person name="Wang Y."/>
        </authorList>
    </citation>
    <scope>NUCLEOTIDE SEQUENCE [LARGE SCALE GENOMIC DNA]</scope>
    <source>
        <strain evidence="2 3">H3510</strain>
    </source>
</reference>
<dbReference type="InterPro" id="IPR019285">
    <property type="entry name" value="DUF2336"/>
</dbReference>
<dbReference type="EMBL" id="JBAKIA010000006">
    <property type="protein sequence ID" value="MEJ8474657.1"/>
    <property type="molecule type" value="Genomic_DNA"/>
</dbReference>
<comment type="caution">
    <text evidence="2">The sequence shown here is derived from an EMBL/GenBank/DDBJ whole genome shotgun (WGS) entry which is preliminary data.</text>
</comment>
<evidence type="ECO:0000313" key="2">
    <source>
        <dbReference type="EMBL" id="MEJ8474657.1"/>
    </source>
</evidence>